<dbReference type="InterPro" id="IPR012677">
    <property type="entry name" value="Nucleotide-bd_a/b_plait_sf"/>
</dbReference>
<feature type="compositionally biased region" description="Polar residues" evidence="2">
    <location>
        <begin position="155"/>
        <end position="177"/>
    </location>
</feature>
<dbReference type="SMART" id="SM00360">
    <property type="entry name" value="RRM"/>
    <property type="match status" value="1"/>
</dbReference>
<keyword evidence="1" id="KW-0694">RNA-binding</keyword>
<feature type="compositionally biased region" description="Low complexity" evidence="2">
    <location>
        <begin position="943"/>
        <end position="952"/>
    </location>
</feature>
<name>A0AAE8MXH4_9PEZI</name>
<feature type="compositionally biased region" description="Low complexity" evidence="2">
    <location>
        <begin position="775"/>
        <end position="787"/>
    </location>
</feature>
<gene>
    <name evidence="4" type="ORF">DNG_03925</name>
</gene>
<protein>
    <recommendedName>
        <fullName evidence="3">RRM domain-containing protein</fullName>
    </recommendedName>
</protein>
<feature type="compositionally biased region" description="Low complexity" evidence="2">
    <location>
        <begin position="178"/>
        <end position="202"/>
    </location>
</feature>
<feature type="compositionally biased region" description="Low complexity" evidence="2">
    <location>
        <begin position="341"/>
        <end position="372"/>
    </location>
</feature>
<feature type="region of interest" description="Disordered" evidence="2">
    <location>
        <begin position="66"/>
        <end position="426"/>
    </location>
</feature>
<feature type="compositionally biased region" description="Pro residues" evidence="2">
    <location>
        <begin position="381"/>
        <end position="397"/>
    </location>
</feature>
<dbReference type="Proteomes" id="UP001187682">
    <property type="component" value="Unassembled WGS sequence"/>
</dbReference>
<dbReference type="SUPFAM" id="SSF54928">
    <property type="entry name" value="RNA-binding domain, RBD"/>
    <property type="match status" value="1"/>
</dbReference>
<feature type="compositionally biased region" description="Polar residues" evidence="2">
    <location>
        <begin position="803"/>
        <end position="813"/>
    </location>
</feature>
<evidence type="ECO:0000313" key="4">
    <source>
        <dbReference type="EMBL" id="SPO01178.1"/>
    </source>
</evidence>
<dbReference type="EMBL" id="ONZQ02000004">
    <property type="protein sequence ID" value="SPO01178.1"/>
    <property type="molecule type" value="Genomic_DNA"/>
</dbReference>
<feature type="region of interest" description="Disordered" evidence="2">
    <location>
        <begin position="911"/>
        <end position="952"/>
    </location>
</feature>
<dbReference type="Pfam" id="PF00076">
    <property type="entry name" value="RRM_1"/>
    <property type="match status" value="1"/>
</dbReference>
<sequence length="970" mass="102244">MTANTADQVPEIHSIANLSPVSPSPVYSSTVSALPTLQSQADFLDSDATDQTNAIAMAHAFANNHASKPDVNAQSVEEDAGTDDDLYGDVENEESMRDAIPSLEQPATEADDEYAKTFDSPLSEEGPGGWDEQEGKAQGGGPTGTTHSEVVGHLSISSLQSNAGASEPTQPSPALNGSSSTTTAADITTSHASSSDQSSSPADIPPPHHPTLPAKPDAEDPSVDVKGARASPPPNGPPQQMPDSSALSPRADGDDISSSRPLHLPVPLPGQPTLGRADQNNPEQSSLPQPPSSSAVSNGRQTLPPASADLPSRPPVDMNRIRGDLPKAAPRHGAPTVKSLPPKGAPQGPAAGSSSSTFSAPGVGPPRAAAPGMTESMGALGPPPGPMNASLPPPPTMPSNSSSGLPLHFPARPVVGGEAPSRGNRSSKWEAFLADEKRYMVEQKWDQFPDGSRVFIGNLSSDKVSKRDVFDLFHRYGRLAQISLKSAFGFVQYHTFEEAQAAVESMQGADVKGRKIHLEFSRTQKKKEGKEERARSTDRAARGRDAAHGRDAGHGRDTGNARGSRFEASQPNRRSRDDNRSGRYSGSDFNPHHREESRGSGNGKGHHRNRPSRDRSQSPRARAPDRPSRDSYRRRSRSPRDRGWAADESSVAPHAHGRDAQHQPVPDVQMLLLQEVDPGYVNWVREAFTERGLRSDAMIVNPTHHIKKDVISRLVVSGVTGIVELDFRGQQQGEVYLHLYDLSGGLSNVRFNEYQGLKPHQAADLVREKSRGFQPPAAHAPAPAYAAHPPPAAYPHHPPHGQPTLQSAASTYPGTGYVVQPPAAQPHGYFGGAAAAEAATIQQILNQLHQTSSPGAAAGADPASIQQILSQLQQASNSPHAAPQLAGVAPQPQPQSAVDIQAILDSLGSANGNAGAAAQPPAQTPPLQPPNYGGYQPAPPAVPAGGPAAPTGATEAQVQNIMAQLARFRQ</sequence>
<dbReference type="InterPro" id="IPR052600">
    <property type="entry name" value="Nuc_rcpt_coact/corep"/>
</dbReference>
<feature type="compositionally biased region" description="Pro residues" evidence="2">
    <location>
        <begin position="231"/>
        <end position="240"/>
    </location>
</feature>
<evidence type="ECO:0000256" key="1">
    <source>
        <dbReference type="PROSITE-ProRule" id="PRU00176"/>
    </source>
</evidence>
<dbReference type="PANTHER" id="PTHR23295:SF6">
    <property type="entry name" value="NEOSIN, ISOFORM A"/>
    <property type="match status" value="1"/>
</dbReference>
<proteinExistence type="predicted"/>
<dbReference type="Gene3D" id="3.30.70.330">
    <property type="match status" value="1"/>
</dbReference>
<feature type="region of interest" description="Disordered" evidence="2">
    <location>
        <begin position="871"/>
        <end position="894"/>
    </location>
</feature>
<dbReference type="AlphaFoldDB" id="A0AAE8MXH4"/>
<feature type="compositionally biased region" description="Low complexity" evidence="2">
    <location>
        <begin position="911"/>
        <end position="921"/>
    </location>
</feature>
<evidence type="ECO:0000259" key="3">
    <source>
        <dbReference type="PROSITE" id="PS50102"/>
    </source>
</evidence>
<feature type="compositionally biased region" description="Acidic residues" evidence="2">
    <location>
        <begin position="76"/>
        <end position="93"/>
    </location>
</feature>
<feature type="domain" description="RRM" evidence="3">
    <location>
        <begin position="452"/>
        <end position="523"/>
    </location>
</feature>
<evidence type="ECO:0000313" key="5">
    <source>
        <dbReference type="Proteomes" id="UP001187682"/>
    </source>
</evidence>
<dbReference type="GO" id="GO:0003723">
    <property type="term" value="F:RNA binding"/>
    <property type="evidence" value="ECO:0007669"/>
    <property type="project" value="UniProtKB-UniRule"/>
</dbReference>
<accession>A0AAE8MXH4</accession>
<feature type="compositionally biased region" description="Basic and acidic residues" evidence="2">
    <location>
        <begin position="519"/>
        <end position="559"/>
    </location>
</feature>
<dbReference type="PROSITE" id="PS50102">
    <property type="entry name" value="RRM"/>
    <property type="match status" value="1"/>
</dbReference>
<keyword evidence="5" id="KW-1185">Reference proteome</keyword>
<dbReference type="InterPro" id="IPR000504">
    <property type="entry name" value="RRM_dom"/>
</dbReference>
<dbReference type="PANTHER" id="PTHR23295">
    <property type="entry name" value="NUCLEAR RECEPTOR COACTIVATOR 5-RELATED"/>
    <property type="match status" value="1"/>
</dbReference>
<feature type="region of interest" description="Disordered" evidence="2">
    <location>
        <begin position="519"/>
        <end position="662"/>
    </location>
</feature>
<comment type="caution">
    <text evidence="4">The sequence shown here is derived from an EMBL/GenBank/DDBJ whole genome shotgun (WGS) entry which is preliminary data.</text>
</comment>
<reference evidence="4" key="1">
    <citation type="submission" date="2018-03" db="EMBL/GenBank/DDBJ databases">
        <authorList>
            <person name="Guldener U."/>
        </authorList>
    </citation>
    <scope>NUCLEOTIDE SEQUENCE</scope>
</reference>
<feature type="compositionally biased region" description="Basic and acidic residues" evidence="2">
    <location>
        <begin position="611"/>
        <end position="645"/>
    </location>
</feature>
<feature type="region of interest" description="Disordered" evidence="2">
    <location>
        <begin position="770"/>
        <end position="813"/>
    </location>
</feature>
<evidence type="ECO:0000256" key="2">
    <source>
        <dbReference type="SAM" id="MobiDB-lite"/>
    </source>
</evidence>
<dbReference type="InterPro" id="IPR035979">
    <property type="entry name" value="RBD_domain_sf"/>
</dbReference>
<organism evidence="4 5">
    <name type="scientific">Cephalotrichum gorgonifer</name>
    <dbReference type="NCBI Taxonomy" id="2041049"/>
    <lineage>
        <taxon>Eukaryota</taxon>
        <taxon>Fungi</taxon>
        <taxon>Dikarya</taxon>
        <taxon>Ascomycota</taxon>
        <taxon>Pezizomycotina</taxon>
        <taxon>Sordariomycetes</taxon>
        <taxon>Hypocreomycetidae</taxon>
        <taxon>Microascales</taxon>
        <taxon>Microascaceae</taxon>
        <taxon>Cephalotrichum</taxon>
    </lineage>
</organism>